<dbReference type="AlphaFoldDB" id="A0A8X6TLS8"/>
<organism evidence="1 2">
    <name type="scientific">Nephila pilipes</name>
    <name type="common">Giant wood spider</name>
    <name type="synonym">Nephila maculata</name>
    <dbReference type="NCBI Taxonomy" id="299642"/>
    <lineage>
        <taxon>Eukaryota</taxon>
        <taxon>Metazoa</taxon>
        <taxon>Ecdysozoa</taxon>
        <taxon>Arthropoda</taxon>
        <taxon>Chelicerata</taxon>
        <taxon>Arachnida</taxon>
        <taxon>Araneae</taxon>
        <taxon>Araneomorphae</taxon>
        <taxon>Entelegynae</taxon>
        <taxon>Araneoidea</taxon>
        <taxon>Nephilidae</taxon>
        <taxon>Nephila</taxon>
    </lineage>
</organism>
<keyword evidence="2" id="KW-1185">Reference proteome</keyword>
<evidence type="ECO:0000313" key="2">
    <source>
        <dbReference type="Proteomes" id="UP000887013"/>
    </source>
</evidence>
<dbReference type="Proteomes" id="UP000887013">
    <property type="component" value="Unassembled WGS sequence"/>
</dbReference>
<comment type="caution">
    <text evidence="1">The sequence shown here is derived from an EMBL/GenBank/DDBJ whole genome shotgun (WGS) entry which is preliminary data.</text>
</comment>
<name>A0A8X6TLS8_NEPPI</name>
<sequence length="95" mass="10985">MLTPILDKMAGNLHERVAQLTIPIDKISHSHVQVHLLIKKEKLKNQIPLKIGENIWVQNYLESCDPSYENNRLNSMDSLDNSWVEEYLITSEQGN</sequence>
<proteinExistence type="predicted"/>
<evidence type="ECO:0000313" key="1">
    <source>
        <dbReference type="EMBL" id="GFT24349.1"/>
    </source>
</evidence>
<accession>A0A8X6TLS8</accession>
<dbReference type="EMBL" id="BMAW01060065">
    <property type="protein sequence ID" value="GFT24349.1"/>
    <property type="molecule type" value="Genomic_DNA"/>
</dbReference>
<reference evidence="1" key="1">
    <citation type="submission" date="2020-08" db="EMBL/GenBank/DDBJ databases">
        <title>Multicomponent nature underlies the extraordinary mechanical properties of spider dragline silk.</title>
        <authorList>
            <person name="Kono N."/>
            <person name="Nakamura H."/>
            <person name="Mori M."/>
            <person name="Yoshida Y."/>
            <person name="Ohtoshi R."/>
            <person name="Malay A.D."/>
            <person name="Moran D.A.P."/>
            <person name="Tomita M."/>
            <person name="Numata K."/>
            <person name="Arakawa K."/>
        </authorList>
    </citation>
    <scope>NUCLEOTIDE SEQUENCE</scope>
</reference>
<gene>
    <name evidence="1" type="ORF">NPIL_1031</name>
</gene>
<protein>
    <submittedName>
        <fullName evidence="1">Uncharacterized protein</fullName>
    </submittedName>
</protein>